<dbReference type="STRING" id="6526.A0A2C9JS72"/>
<evidence type="ECO:0000313" key="5">
    <source>
        <dbReference type="EnsemblMetazoa" id="BGLB007186-PB"/>
    </source>
</evidence>
<dbReference type="RefSeq" id="XP_013080226.2">
    <property type="nucleotide sequence ID" value="XM_013224772.2"/>
</dbReference>
<dbReference type="SUPFAM" id="SSF52540">
    <property type="entry name" value="P-loop containing nucleoside triphosphate hydrolases"/>
    <property type="match status" value="1"/>
</dbReference>
<dbReference type="Proteomes" id="UP000076420">
    <property type="component" value="Unassembled WGS sequence"/>
</dbReference>
<dbReference type="VEuPathDB" id="VectorBase:BGLAX_029207"/>
<dbReference type="KEGG" id="bgt:106065858"/>
<evidence type="ECO:0000313" key="6">
    <source>
        <dbReference type="Proteomes" id="UP000076420"/>
    </source>
</evidence>
<sequence length="303" mass="33975">MASSHQKDINLLLIGKTGNGKSALGNSILRTVLFVSTSSTTSVTTSIAEAHTDFNGRRINVVDGPGVGDTRVDNELATVLVLEAMNEAIRSSPNGYNALLLVVRFGRFSNEDKDTVDFLKKLFGVESVKQNCILVITHGDEFESEESGEGFEEWCAAQQGVFQELLQECHHRAVLFNNKTKDKSTQDRQLKALIEMVDQLDNVYTDEHFSKAIPGRIHLMIEARRPIISYETSFEIQKITEKLERLHFNGNPANRTKNLDEIFMEALELQDLLDAQDAQTGLLENEKTEVKILLNEITSKYTL</sequence>
<comment type="similarity">
    <text evidence="1">Belongs to the TRAFAC class TrmE-Era-EngA-EngB-Septin-like GTPase superfamily. AIG1/Toc34/Toc159-like paraseptin GTPase family. IAN subfamily.</text>
</comment>
<evidence type="ECO:0000256" key="3">
    <source>
        <dbReference type="ARBA" id="ARBA00023134"/>
    </source>
</evidence>
<keyword evidence="3" id="KW-0342">GTP-binding</keyword>
<evidence type="ECO:0000256" key="2">
    <source>
        <dbReference type="ARBA" id="ARBA00022741"/>
    </source>
</evidence>
<keyword evidence="2" id="KW-0547">Nucleotide-binding</keyword>
<protein>
    <recommendedName>
        <fullName evidence="4">AIG1-type G domain-containing protein</fullName>
    </recommendedName>
</protein>
<dbReference type="VEuPathDB" id="VectorBase:BGLB007186"/>
<dbReference type="InterPro" id="IPR027417">
    <property type="entry name" value="P-loop_NTPase"/>
</dbReference>
<name>A0A2C9JS72_BIOGL</name>
<dbReference type="PANTHER" id="PTHR10903">
    <property type="entry name" value="GTPASE, IMAP FAMILY MEMBER-RELATED"/>
    <property type="match status" value="1"/>
</dbReference>
<reference evidence="5" key="1">
    <citation type="submission" date="2020-05" db="UniProtKB">
        <authorList>
            <consortium name="EnsemblMetazoa"/>
        </authorList>
    </citation>
    <scope>IDENTIFICATION</scope>
    <source>
        <strain evidence="5">BB02</strain>
    </source>
</reference>
<dbReference type="InterPro" id="IPR045058">
    <property type="entry name" value="GIMA/IAN/Toc"/>
</dbReference>
<dbReference type="Gene3D" id="3.40.50.300">
    <property type="entry name" value="P-loop containing nucleotide triphosphate hydrolases"/>
    <property type="match status" value="1"/>
</dbReference>
<dbReference type="AlphaFoldDB" id="A0A2C9JS72"/>
<feature type="domain" description="AIG1-type G" evidence="4">
    <location>
        <begin position="6"/>
        <end position="213"/>
    </location>
</feature>
<dbReference type="PROSITE" id="PS51720">
    <property type="entry name" value="G_AIG1"/>
    <property type="match status" value="1"/>
</dbReference>
<dbReference type="Pfam" id="PF04548">
    <property type="entry name" value="AIG1"/>
    <property type="match status" value="1"/>
</dbReference>
<accession>A0A2C9JS72</accession>
<dbReference type="PANTHER" id="PTHR10903:SF184">
    <property type="entry name" value="GTP-BINDING PROTEIN A"/>
    <property type="match status" value="1"/>
</dbReference>
<evidence type="ECO:0000256" key="1">
    <source>
        <dbReference type="ARBA" id="ARBA00008535"/>
    </source>
</evidence>
<dbReference type="GO" id="GO:0005525">
    <property type="term" value="F:GTP binding"/>
    <property type="evidence" value="ECO:0007669"/>
    <property type="project" value="UniProtKB-KW"/>
</dbReference>
<dbReference type="EnsemblMetazoa" id="BGLB007186-RB">
    <property type="protein sequence ID" value="BGLB007186-PB"/>
    <property type="gene ID" value="BGLB007186"/>
</dbReference>
<dbReference type="OrthoDB" id="431287at2759"/>
<proteinExistence type="inferred from homology"/>
<organism evidence="5 6">
    <name type="scientific">Biomphalaria glabrata</name>
    <name type="common">Bloodfluke planorb</name>
    <name type="synonym">Freshwater snail</name>
    <dbReference type="NCBI Taxonomy" id="6526"/>
    <lineage>
        <taxon>Eukaryota</taxon>
        <taxon>Metazoa</taxon>
        <taxon>Spiralia</taxon>
        <taxon>Lophotrochozoa</taxon>
        <taxon>Mollusca</taxon>
        <taxon>Gastropoda</taxon>
        <taxon>Heterobranchia</taxon>
        <taxon>Euthyneura</taxon>
        <taxon>Panpulmonata</taxon>
        <taxon>Hygrophila</taxon>
        <taxon>Lymnaeoidea</taxon>
        <taxon>Planorbidae</taxon>
        <taxon>Biomphalaria</taxon>
    </lineage>
</organism>
<gene>
    <name evidence="5" type="primary">106065858</name>
</gene>
<dbReference type="InterPro" id="IPR006703">
    <property type="entry name" value="G_AIG1"/>
</dbReference>
<dbReference type="FunFam" id="3.40.50.300:FF:000840">
    <property type="entry name" value="Immune-associated nucleotide-binding protein 9"/>
    <property type="match status" value="1"/>
</dbReference>
<evidence type="ECO:0000259" key="4">
    <source>
        <dbReference type="PROSITE" id="PS51720"/>
    </source>
</evidence>